<gene>
    <name evidence="1" type="ORF">LCMAC201_01180</name>
</gene>
<dbReference type="EMBL" id="MK500346">
    <property type="protein sequence ID" value="QBK87216.1"/>
    <property type="molecule type" value="Genomic_DNA"/>
</dbReference>
<reference evidence="1" key="1">
    <citation type="journal article" date="2019" name="MBio">
        <title>Virus Genomes from Deep Sea Sediments Expand the Ocean Megavirome and Support Independent Origins of Viral Gigantism.</title>
        <authorList>
            <person name="Backstrom D."/>
            <person name="Yutin N."/>
            <person name="Jorgensen S.L."/>
            <person name="Dharamshi J."/>
            <person name="Homa F."/>
            <person name="Zaremba-Niedwiedzka K."/>
            <person name="Spang A."/>
            <person name="Wolf Y.I."/>
            <person name="Koonin E.V."/>
            <person name="Ettema T.J."/>
        </authorList>
    </citation>
    <scope>NUCLEOTIDE SEQUENCE</scope>
</reference>
<accession>A0A481YXK1</accession>
<proteinExistence type="predicted"/>
<organism evidence="1">
    <name type="scientific">Marseillevirus LCMAC201</name>
    <dbReference type="NCBI Taxonomy" id="2506605"/>
    <lineage>
        <taxon>Viruses</taxon>
        <taxon>Varidnaviria</taxon>
        <taxon>Bamfordvirae</taxon>
        <taxon>Nucleocytoviricota</taxon>
        <taxon>Megaviricetes</taxon>
        <taxon>Pimascovirales</taxon>
        <taxon>Pimascovirales incertae sedis</taxon>
        <taxon>Marseilleviridae</taxon>
    </lineage>
</organism>
<evidence type="ECO:0000313" key="1">
    <source>
        <dbReference type="EMBL" id="QBK87216.1"/>
    </source>
</evidence>
<protein>
    <submittedName>
        <fullName evidence="1">Uncharacterized protein</fullName>
    </submittedName>
</protein>
<name>A0A481YXK1_9VIRU</name>
<sequence length="217" mass="24977">MEESTKLILIPFIHSKVLTPEMSHFLYIGPFHDAVPLTYGSILAHDQIIYVDALPKHIKYMRPGCNGHPAAASEGGICAFLLQELYSFSRGHGARGSYRKVTAGEWEIDLINNKKLRYFFNTKDIEMHKHPVLQKYLNNVKTLWICGYIPHSSIYKHMPNLKKVYVSDLIRDSIPTKYEIHTFDDYEYGTEISSEIDSSLELGSFSNEDEEPNKIEY</sequence>